<feature type="compositionally biased region" description="Polar residues" evidence="1">
    <location>
        <begin position="1"/>
        <end position="24"/>
    </location>
</feature>
<evidence type="ECO:0000256" key="1">
    <source>
        <dbReference type="SAM" id="MobiDB-lite"/>
    </source>
</evidence>
<feature type="region of interest" description="Disordered" evidence="1">
    <location>
        <begin position="1"/>
        <end position="79"/>
    </location>
</feature>
<dbReference type="RefSeq" id="WP_048921960.1">
    <property type="nucleotide sequence ID" value="NZ_CP010777.1"/>
</dbReference>
<name>A0A0H4VSH0_9BACT</name>
<dbReference type="KEGG" id="ruf:TH63_16775"/>
<evidence type="ECO:0000313" key="2">
    <source>
        <dbReference type="EMBL" id="AKQ46912.1"/>
    </source>
</evidence>
<organism evidence="2 3">
    <name type="scientific">Rufibacter radiotolerans</name>
    <dbReference type="NCBI Taxonomy" id="1379910"/>
    <lineage>
        <taxon>Bacteria</taxon>
        <taxon>Pseudomonadati</taxon>
        <taxon>Bacteroidota</taxon>
        <taxon>Cytophagia</taxon>
        <taxon>Cytophagales</taxon>
        <taxon>Hymenobacteraceae</taxon>
        <taxon>Rufibacter</taxon>
    </lineage>
</organism>
<dbReference type="AlphaFoldDB" id="A0A0H4VSH0"/>
<sequence length="149" mass="15826">MENKTNQPGRQPNASAQDATSYEQDSARNQRSTNQSQSSVNASSRQQDQSSSRQQQPQGSSQQQPQGSAQSMLNNFTSSLSNVQVPQAVKDMGSNVARSFNSLTTTQKVIGGAAIALGASYWAASSQGWIGQGKTGRKSKSSTRGTQHS</sequence>
<evidence type="ECO:0000313" key="3">
    <source>
        <dbReference type="Proteomes" id="UP000036458"/>
    </source>
</evidence>
<proteinExistence type="predicted"/>
<keyword evidence="3" id="KW-1185">Reference proteome</keyword>
<reference evidence="2 3" key="1">
    <citation type="submission" date="2015-01" db="EMBL/GenBank/DDBJ databases">
        <title>Rufibacter sp./DG31D/ whole genome sequencing.</title>
        <authorList>
            <person name="Kim M.K."/>
            <person name="Srinivasan S."/>
            <person name="Lee J.-J."/>
        </authorList>
    </citation>
    <scope>NUCLEOTIDE SEQUENCE [LARGE SCALE GENOMIC DNA]</scope>
    <source>
        <strain evidence="2 3">DG31D</strain>
    </source>
</reference>
<dbReference type="Proteomes" id="UP000036458">
    <property type="component" value="Chromosome"/>
</dbReference>
<dbReference type="OrthoDB" id="883270at2"/>
<dbReference type="EMBL" id="CP010777">
    <property type="protein sequence ID" value="AKQ46912.1"/>
    <property type="molecule type" value="Genomic_DNA"/>
</dbReference>
<dbReference type="PATRIC" id="fig|1379910.4.peg.3657"/>
<gene>
    <name evidence="2" type="ORF">TH63_16775</name>
</gene>
<feature type="compositionally biased region" description="Low complexity" evidence="1">
    <location>
        <begin position="27"/>
        <end position="71"/>
    </location>
</feature>
<feature type="region of interest" description="Disordered" evidence="1">
    <location>
        <begin position="127"/>
        <end position="149"/>
    </location>
</feature>
<protein>
    <submittedName>
        <fullName evidence="2">Uncharacterized protein</fullName>
    </submittedName>
</protein>
<accession>A0A0H4VSH0</accession>